<dbReference type="InterPro" id="IPR036736">
    <property type="entry name" value="ACP-like_sf"/>
</dbReference>
<dbReference type="GO" id="GO:0005739">
    <property type="term" value="C:mitochondrion"/>
    <property type="evidence" value="ECO:0007669"/>
    <property type="project" value="TreeGrafter"/>
</dbReference>
<keyword evidence="8" id="KW-1185">Reference proteome</keyword>
<dbReference type="PANTHER" id="PTHR20863">
    <property type="entry name" value="ACYL CARRIER PROTEIN"/>
    <property type="match status" value="1"/>
</dbReference>
<evidence type="ECO:0000256" key="5">
    <source>
        <dbReference type="ARBA" id="ARBA00023098"/>
    </source>
</evidence>
<dbReference type="SUPFAM" id="SSF47336">
    <property type="entry name" value="ACP-like"/>
    <property type="match status" value="1"/>
</dbReference>
<gene>
    <name evidence="7" type="primary">ACP1</name>
    <name evidence="7" type="ORF">SNEC2469_LOCUS25104</name>
</gene>
<evidence type="ECO:0000256" key="3">
    <source>
        <dbReference type="ARBA" id="ARBA00022553"/>
    </source>
</evidence>
<dbReference type="AlphaFoldDB" id="A0A812ZMQ5"/>
<evidence type="ECO:0000256" key="2">
    <source>
        <dbReference type="ARBA" id="ARBA00022516"/>
    </source>
</evidence>
<dbReference type="Proteomes" id="UP000601435">
    <property type="component" value="Unassembled WGS sequence"/>
</dbReference>
<protein>
    <submittedName>
        <fullName evidence="7">ACP1 protein</fullName>
    </submittedName>
</protein>
<dbReference type="PANTHER" id="PTHR20863:SF28">
    <property type="entry name" value="ACYL CARRIER PROTEIN, MITOCHONDRIAL"/>
    <property type="match status" value="1"/>
</dbReference>
<evidence type="ECO:0000256" key="1">
    <source>
        <dbReference type="ARBA" id="ARBA00022450"/>
    </source>
</evidence>
<keyword evidence="3" id="KW-0597">Phosphoprotein</keyword>
<organism evidence="7 8">
    <name type="scientific">Symbiodinium necroappetens</name>
    <dbReference type="NCBI Taxonomy" id="1628268"/>
    <lineage>
        <taxon>Eukaryota</taxon>
        <taxon>Sar</taxon>
        <taxon>Alveolata</taxon>
        <taxon>Dinophyceae</taxon>
        <taxon>Suessiales</taxon>
        <taxon>Symbiodiniaceae</taxon>
        <taxon>Symbiodinium</taxon>
    </lineage>
</organism>
<evidence type="ECO:0000313" key="7">
    <source>
        <dbReference type="EMBL" id="CAE7835522.1"/>
    </source>
</evidence>
<sequence length="195" mass="22353">WERGNTRGLLAETVSEWHRVWQLHKGKARRERSHQAVLMMLHKWRRPGPQGTAACALSVWARLAVKRRGRSRAAAAMEMRPSVPQWPAAALRIRGFSSEPSMEERVIGAVKRYIEARKDDLSRDNDVDALTKSEILKAFEKDVSSATTWDDLKFDDVDKVEVLLEVEEEFNHVMPDAVADKLSSVKEVIDYMQQK</sequence>
<evidence type="ECO:0000256" key="4">
    <source>
        <dbReference type="ARBA" id="ARBA00022832"/>
    </source>
</evidence>
<evidence type="ECO:0000256" key="6">
    <source>
        <dbReference type="ARBA" id="ARBA00023160"/>
    </source>
</evidence>
<feature type="non-terminal residue" evidence="7">
    <location>
        <position position="1"/>
    </location>
</feature>
<keyword evidence="4" id="KW-0276">Fatty acid metabolism</keyword>
<keyword evidence="2" id="KW-0444">Lipid biosynthesis</keyword>
<dbReference type="EMBL" id="CAJNJA010049075">
    <property type="protein sequence ID" value="CAE7835522.1"/>
    <property type="molecule type" value="Genomic_DNA"/>
</dbReference>
<evidence type="ECO:0000313" key="8">
    <source>
        <dbReference type="Proteomes" id="UP000601435"/>
    </source>
</evidence>
<keyword evidence="6" id="KW-0275">Fatty acid biosynthesis</keyword>
<accession>A0A812ZMQ5</accession>
<dbReference type="GO" id="GO:0000036">
    <property type="term" value="F:acyl carrier activity"/>
    <property type="evidence" value="ECO:0007669"/>
    <property type="project" value="TreeGrafter"/>
</dbReference>
<dbReference type="GO" id="GO:0000035">
    <property type="term" value="F:acyl binding"/>
    <property type="evidence" value="ECO:0007669"/>
    <property type="project" value="TreeGrafter"/>
</dbReference>
<comment type="caution">
    <text evidence="7">The sequence shown here is derived from an EMBL/GenBank/DDBJ whole genome shotgun (WGS) entry which is preliminary data.</text>
</comment>
<keyword evidence="1" id="KW-0596">Phosphopantetheine</keyword>
<reference evidence="7" key="1">
    <citation type="submission" date="2021-02" db="EMBL/GenBank/DDBJ databases">
        <authorList>
            <person name="Dougan E. K."/>
            <person name="Rhodes N."/>
            <person name="Thang M."/>
            <person name="Chan C."/>
        </authorList>
    </citation>
    <scope>NUCLEOTIDE SEQUENCE</scope>
</reference>
<keyword evidence="5" id="KW-0443">Lipid metabolism</keyword>
<dbReference type="InterPro" id="IPR003231">
    <property type="entry name" value="ACP"/>
</dbReference>
<proteinExistence type="predicted"/>
<dbReference type="OrthoDB" id="426705at2759"/>
<dbReference type="Gene3D" id="1.10.1200.10">
    <property type="entry name" value="ACP-like"/>
    <property type="match status" value="1"/>
</dbReference>
<name>A0A812ZMQ5_9DINO</name>